<sequence>MNLLTILISTLRVVSVLARPIYSTPVHVSTGPILSRRSESTDESYDQWYQSLSERRHKLNMASKEIQAKQHKESANRIKHSTSQNFDLEYEPDWLDGLVIQTKGMKVGKHSYKVPHNRGIDARRGVPNKQIFDAINEPEDDANYFWDPNCPRYNQTAQDKIPNYPRPGVIDPPTRSPARGDVEANNKNDNGRTGQRGSSDDRGKKGTKPVQFSSDAGLSFRASSNSLFIAVVYLICLL</sequence>
<proteinExistence type="predicted"/>
<evidence type="ECO:0000313" key="6">
    <source>
        <dbReference type="Proteomes" id="UP000256601"/>
    </source>
</evidence>
<dbReference type="VEuPathDB" id="FungiDB:YALI0_B18084g"/>
<reference evidence="4 6" key="2">
    <citation type="submission" date="2018-07" db="EMBL/GenBank/DDBJ databases">
        <title>Draft Genome Assemblies for Five Robust Yarrowia lipolytica Strains Exhibiting High Lipid Production and Pentose Sugar Utilization and Sugar Alcohol Secretion from Undetoxified Lignocellulosic Biomass Hydrolysates.</title>
        <authorList>
            <consortium name="DOE Joint Genome Institute"/>
            <person name="Walker C."/>
            <person name="Ryu S."/>
            <person name="Na H."/>
            <person name="Zane M."/>
            <person name="LaButti K."/>
            <person name="Lipzen A."/>
            <person name="Haridas S."/>
            <person name="Barry K."/>
            <person name="Grigoriev I.V."/>
            <person name="Quarterman J."/>
            <person name="Slininger P."/>
            <person name="Dien B."/>
            <person name="Trinh C.T."/>
        </authorList>
    </citation>
    <scope>NUCLEOTIDE SEQUENCE [LARGE SCALE GENOMIC DNA]</scope>
    <source>
        <strain evidence="4 6">YB392</strain>
    </source>
</reference>
<dbReference type="Proteomes" id="UP000182444">
    <property type="component" value="Chromosome 1B"/>
</dbReference>
<keyword evidence="2" id="KW-0732">Signal</keyword>
<gene>
    <name evidence="4" type="ORF">B0I71DRAFT_134398</name>
    <name evidence="3" type="ORF">YALI1_B23385g</name>
</gene>
<dbReference type="GeneID" id="2906961"/>
<evidence type="ECO:0000313" key="3">
    <source>
        <dbReference type="EMBL" id="AOW01865.1"/>
    </source>
</evidence>
<dbReference type="EMBL" id="CP017554">
    <property type="protein sequence ID" value="AOW01865.1"/>
    <property type="molecule type" value="Genomic_DNA"/>
</dbReference>
<name>A0A1H6PHH0_YARLL</name>
<feature type="compositionally biased region" description="Basic and acidic residues" evidence="1">
    <location>
        <begin position="178"/>
        <end position="190"/>
    </location>
</feature>
<organism evidence="3 5">
    <name type="scientific">Yarrowia lipolytica</name>
    <name type="common">Candida lipolytica</name>
    <dbReference type="NCBI Taxonomy" id="4952"/>
    <lineage>
        <taxon>Eukaryota</taxon>
        <taxon>Fungi</taxon>
        <taxon>Dikarya</taxon>
        <taxon>Ascomycota</taxon>
        <taxon>Saccharomycotina</taxon>
        <taxon>Dipodascomycetes</taxon>
        <taxon>Dipodascales</taxon>
        <taxon>Dipodascales incertae sedis</taxon>
        <taxon>Yarrowia</taxon>
    </lineage>
</organism>
<accession>A0A1H6PHH0</accession>
<dbReference type="VEuPathDB" id="FungiDB:YALI1_B23385g"/>
<feature type="region of interest" description="Disordered" evidence="1">
    <location>
        <begin position="155"/>
        <end position="212"/>
    </location>
</feature>
<evidence type="ECO:0000313" key="4">
    <source>
        <dbReference type="EMBL" id="RDW24364.1"/>
    </source>
</evidence>
<dbReference type="AlphaFoldDB" id="A0A1H6PHH0"/>
<protein>
    <submittedName>
        <fullName evidence="3">Uncharacterized protein</fullName>
    </submittedName>
</protein>
<dbReference type="Proteomes" id="UP000256601">
    <property type="component" value="Unassembled WGS sequence"/>
</dbReference>
<dbReference type="EMBL" id="KZ859037">
    <property type="protein sequence ID" value="RDW24364.1"/>
    <property type="molecule type" value="Genomic_DNA"/>
</dbReference>
<feature type="signal peptide" evidence="2">
    <location>
        <begin position="1"/>
        <end position="18"/>
    </location>
</feature>
<dbReference type="KEGG" id="yli:2906961"/>
<evidence type="ECO:0000256" key="1">
    <source>
        <dbReference type="SAM" id="MobiDB-lite"/>
    </source>
</evidence>
<evidence type="ECO:0000256" key="2">
    <source>
        <dbReference type="SAM" id="SignalP"/>
    </source>
</evidence>
<reference evidence="3 5" key="1">
    <citation type="journal article" date="2016" name="PLoS ONE">
        <title>Sequence Assembly of Yarrowia lipolytica Strain W29/CLIB89 Shows Transposable Element Diversity.</title>
        <authorList>
            <person name="Magnan C."/>
            <person name="Yu J."/>
            <person name="Chang I."/>
            <person name="Jahn E."/>
            <person name="Kanomata Y."/>
            <person name="Wu J."/>
            <person name="Zeller M."/>
            <person name="Oakes M."/>
            <person name="Baldi P."/>
            <person name="Sandmeyer S."/>
        </authorList>
    </citation>
    <scope>NUCLEOTIDE SEQUENCE [LARGE SCALE GENOMIC DNA]</scope>
    <source>
        <strain evidence="3">CLIB89</strain>
        <strain evidence="5">CLIB89(W29)</strain>
    </source>
</reference>
<evidence type="ECO:0000313" key="5">
    <source>
        <dbReference type="Proteomes" id="UP000182444"/>
    </source>
</evidence>
<feature type="chain" id="PRO_5033273337" evidence="2">
    <location>
        <begin position="19"/>
        <end position="238"/>
    </location>
</feature>